<evidence type="ECO:0000313" key="2">
    <source>
        <dbReference type="Proteomes" id="UP000237105"/>
    </source>
</evidence>
<feature type="non-terminal residue" evidence="1">
    <location>
        <position position="84"/>
    </location>
</feature>
<proteinExistence type="predicted"/>
<accession>A0A2P5B630</accession>
<evidence type="ECO:0000313" key="1">
    <source>
        <dbReference type="EMBL" id="PON44248.1"/>
    </source>
</evidence>
<gene>
    <name evidence="1" type="ORF">PanWU01x14_268460</name>
</gene>
<organism evidence="1 2">
    <name type="scientific">Parasponia andersonii</name>
    <name type="common">Sponia andersonii</name>
    <dbReference type="NCBI Taxonomy" id="3476"/>
    <lineage>
        <taxon>Eukaryota</taxon>
        <taxon>Viridiplantae</taxon>
        <taxon>Streptophyta</taxon>
        <taxon>Embryophyta</taxon>
        <taxon>Tracheophyta</taxon>
        <taxon>Spermatophyta</taxon>
        <taxon>Magnoliopsida</taxon>
        <taxon>eudicotyledons</taxon>
        <taxon>Gunneridae</taxon>
        <taxon>Pentapetalae</taxon>
        <taxon>rosids</taxon>
        <taxon>fabids</taxon>
        <taxon>Rosales</taxon>
        <taxon>Cannabaceae</taxon>
        <taxon>Parasponia</taxon>
    </lineage>
</organism>
<dbReference type="AlphaFoldDB" id="A0A2P5B630"/>
<dbReference type="OrthoDB" id="10588038at2759"/>
<comment type="caution">
    <text evidence="1">The sequence shown here is derived from an EMBL/GenBank/DDBJ whole genome shotgun (WGS) entry which is preliminary data.</text>
</comment>
<reference evidence="2" key="1">
    <citation type="submission" date="2016-06" db="EMBL/GenBank/DDBJ databases">
        <title>Parallel loss of symbiosis genes in relatives of nitrogen-fixing non-legume Parasponia.</title>
        <authorList>
            <person name="Van Velzen R."/>
            <person name="Holmer R."/>
            <person name="Bu F."/>
            <person name="Rutten L."/>
            <person name="Van Zeijl A."/>
            <person name="Liu W."/>
            <person name="Santuari L."/>
            <person name="Cao Q."/>
            <person name="Sharma T."/>
            <person name="Shen D."/>
            <person name="Roswanjaya Y."/>
            <person name="Wardhani T."/>
            <person name="Kalhor M.S."/>
            <person name="Jansen J."/>
            <person name="Van den Hoogen J."/>
            <person name="Gungor B."/>
            <person name="Hartog M."/>
            <person name="Hontelez J."/>
            <person name="Verver J."/>
            <person name="Yang W.-C."/>
            <person name="Schijlen E."/>
            <person name="Repin R."/>
            <person name="Schilthuizen M."/>
            <person name="Schranz E."/>
            <person name="Heidstra R."/>
            <person name="Miyata K."/>
            <person name="Fedorova E."/>
            <person name="Kohlen W."/>
            <person name="Bisseling T."/>
            <person name="Smit S."/>
            <person name="Geurts R."/>
        </authorList>
    </citation>
    <scope>NUCLEOTIDE SEQUENCE [LARGE SCALE GENOMIC DNA]</scope>
    <source>
        <strain evidence="2">cv. WU1-14</strain>
    </source>
</reference>
<dbReference type="Proteomes" id="UP000237105">
    <property type="component" value="Unassembled WGS sequence"/>
</dbReference>
<protein>
    <submittedName>
        <fullName evidence="1">Uncharacterized protein</fullName>
    </submittedName>
</protein>
<sequence length="84" mass="9646">MEEYTENVFIDEGILVLKSDTENDIGGDSMNSIDSKELMLERAFDVIDTKILQVELSEHKVKNIAKVEELNDILEEECEQLLNE</sequence>
<name>A0A2P5B630_PARAD</name>
<keyword evidence="2" id="KW-1185">Reference proteome</keyword>
<dbReference type="EMBL" id="JXTB01000354">
    <property type="protein sequence ID" value="PON44248.1"/>
    <property type="molecule type" value="Genomic_DNA"/>
</dbReference>